<dbReference type="InterPro" id="IPR011333">
    <property type="entry name" value="SKP1/BTB/POZ_sf"/>
</dbReference>
<dbReference type="InterPro" id="IPR051481">
    <property type="entry name" value="BTB-POZ/Galectin-3-binding"/>
</dbReference>
<dbReference type="InterPro" id="IPR036772">
    <property type="entry name" value="SRCR-like_dom_sf"/>
</dbReference>
<evidence type="ECO:0000313" key="13">
    <source>
        <dbReference type="Proteomes" id="UP001046870"/>
    </source>
</evidence>
<dbReference type="SUPFAM" id="SSF54695">
    <property type="entry name" value="POZ domain"/>
    <property type="match status" value="1"/>
</dbReference>
<evidence type="ECO:0000256" key="3">
    <source>
        <dbReference type="ARBA" id="ARBA00022530"/>
    </source>
</evidence>
<dbReference type="OrthoDB" id="25028at2759"/>
<feature type="signal peptide" evidence="9">
    <location>
        <begin position="1"/>
        <end position="22"/>
    </location>
</feature>
<dbReference type="SMART" id="SM00202">
    <property type="entry name" value="SR"/>
    <property type="match status" value="1"/>
</dbReference>
<feature type="domain" description="BTB" evidence="10">
    <location>
        <begin position="161"/>
        <end position="232"/>
    </location>
</feature>
<evidence type="ECO:0000256" key="2">
    <source>
        <dbReference type="ARBA" id="ARBA00022525"/>
    </source>
</evidence>
<dbReference type="PROSITE" id="PS50287">
    <property type="entry name" value="SRCR_2"/>
    <property type="match status" value="1"/>
</dbReference>
<keyword evidence="5" id="KW-0130">Cell adhesion</keyword>
<gene>
    <name evidence="12" type="ORF">MATL_G00218830</name>
</gene>
<dbReference type="EMBL" id="JAFDVH010000019">
    <property type="protein sequence ID" value="KAG7460201.1"/>
    <property type="molecule type" value="Genomic_DNA"/>
</dbReference>
<dbReference type="Pfam" id="PF00530">
    <property type="entry name" value="SRCR"/>
    <property type="match status" value="1"/>
</dbReference>
<dbReference type="InterPro" id="IPR000210">
    <property type="entry name" value="BTB/POZ_dom"/>
</dbReference>
<evidence type="ECO:0000259" key="10">
    <source>
        <dbReference type="PROSITE" id="PS50097"/>
    </source>
</evidence>
<reference evidence="12" key="1">
    <citation type="submission" date="2021-01" db="EMBL/GenBank/DDBJ databases">
        <authorList>
            <person name="Zahm M."/>
            <person name="Roques C."/>
            <person name="Cabau C."/>
            <person name="Klopp C."/>
            <person name="Donnadieu C."/>
            <person name="Jouanno E."/>
            <person name="Lampietro C."/>
            <person name="Louis A."/>
            <person name="Herpin A."/>
            <person name="Echchiki A."/>
            <person name="Berthelot C."/>
            <person name="Parey E."/>
            <person name="Roest-Crollius H."/>
            <person name="Braasch I."/>
            <person name="Postlethwait J."/>
            <person name="Bobe J."/>
            <person name="Montfort J."/>
            <person name="Bouchez O."/>
            <person name="Begum T."/>
            <person name="Mejri S."/>
            <person name="Adams A."/>
            <person name="Chen W.-J."/>
            <person name="Guiguen Y."/>
        </authorList>
    </citation>
    <scope>NUCLEOTIDE SEQUENCE</scope>
    <source>
        <strain evidence="12">YG-15Mar2019-1</strain>
        <tissue evidence="12">Brain</tissue>
    </source>
</reference>
<keyword evidence="6 8" id="KW-1015">Disulfide bond</keyword>
<sequence length="561" mass="61773">MLTFGITSPLWLMVLSVGLSTAAREGDVRLVGGKLSSEGRVEVYHSGTWGTVCDDSWDLAEAQVVCRQLRFPGAQSVALGATYGQGSGNIWLDDMDCKGTETSLSSCRFKGWGITDCSHSEDAGVVCERNSAGNDDRLFPVDHSLGLSEDLGALFDSGRGCDLTIAVRSPEGDPDEETVCAHRLVLSLNPDASFFNHTQGSKNLMVEVGRDCRPYVTPFLRYLYTRQIDISASSARCFHKLASDLGVKRLRDEAGQLFGLLLPEDASFRTPASLYEYAALLASPAWAELSRHALAALLSRSDVAVPSEAALLRGVESWIREQGNSSGLEGEAALLRLVRFPMIPAEQLYELEFTSDLYKRHAELYSAGMLRGFQFNALTLAQLRRHLNTGGEEFSPRIYTGDPWSLTINSTDYGRRQYHHYGYDRYGGYYSNSRSFSTPVHSSAIFQTRTVSWAASVFQSRQECSNSGFWCDSVPAVRLSSSSGLGDLGSSVRFSNRVLVACGGDYVFHVQDFKNNLAIIPTNSSVGQTYPCYEDAYTYRFVVRPKYALQLPPTPIPTPHN</sequence>
<feature type="disulfide bond" evidence="8">
    <location>
        <begin position="66"/>
        <end position="127"/>
    </location>
</feature>
<dbReference type="GO" id="GO:0007155">
    <property type="term" value="P:cell adhesion"/>
    <property type="evidence" value="ECO:0007669"/>
    <property type="project" value="UniProtKB-KW"/>
</dbReference>
<keyword evidence="13" id="KW-1185">Reference proteome</keyword>
<evidence type="ECO:0000259" key="11">
    <source>
        <dbReference type="PROSITE" id="PS50287"/>
    </source>
</evidence>
<dbReference type="FunFam" id="3.10.250.10:FF:000011">
    <property type="entry name" value="Scavenger receptor class A member 5"/>
    <property type="match status" value="1"/>
</dbReference>
<dbReference type="PROSITE" id="PS50097">
    <property type="entry name" value="BTB"/>
    <property type="match status" value="1"/>
</dbReference>
<dbReference type="Pfam" id="PF07707">
    <property type="entry name" value="BACK"/>
    <property type="match status" value="1"/>
</dbReference>
<evidence type="ECO:0000256" key="7">
    <source>
        <dbReference type="ARBA" id="ARBA00023180"/>
    </source>
</evidence>
<dbReference type="PANTHER" id="PTHR24410">
    <property type="entry name" value="HL07962P-RELATED"/>
    <property type="match status" value="1"/>
</dbReference>
<evidence type="ECO:0000256" key="1">
    <source>
        <dbReference type="ARBA" id="ARBA00004498"/>
    </source>
</evidence>
<dbReference type="AlphaFoldDB" id="A0A9D3PJR2"/>
<evidence type="ECO:0000256" key="5">
    <source>
        <dbReference type="ARBA" id="ARBA00022889"/>
    </source>
</evidence>
<keyword evidence="4 9" id="KW-0732">Signal</keyword>
<dbReference type="Gene3D" id="3.10.250.10">
    <property type="entry name" value="SRCR-like domain"/>
    <property type="match status" value="1"/>
</dbReference>
<protein>
    <recommendedName>
        <fullName evidence="14">Galectin-3-binding protein</fullName>
    </recommendedName>
</protein>
<feature type="disulfide bond" evidence="8">
    <location>
        <begin position="97"/>
        <end position="107"/>
    </location>
</feature>
<dbReference type="InterPro" id="IPR001190">
    <property type="entry name" value="SRCR"/>
</dbReference>
<evidence type="ECO:0000256" key="4">
    <source>
        <dbReference type="ARBA" id="ARBA00022729"/>
    </source>
</evidence>
<dbReference type="PRINTS" id="PR00258">
    <property type="entry name" value="SPERACTRCPTR"/>
</dbReference>
<comment type="caution">
    <text evidence="12">The sequence shown here is derived from an EMBL/GenBank/DDBJ whole genome shotgun (WGS) entry which is preliminary data.</text>
</comment>
<keyword evidence="7" id="KW-0325">Glycoprotein</keyword>
<dbReference type="InterPro" id="IPR011705">
    <property type="entry name" value="BACK"/>
</dbReference>
<comment type="subcellular location">
    <subcellularLocation>
        <location evidence="1">Secreted</location>
        <location evidence="1">Extracellular space</location>
        <location evidence="1">Extracellular matrix</location>
    </subcellularLocation>
</comment>
<dbReference type="GO" id="GO:0016020">
    <property type="term" value="C:membrane"/>
    <property type="evidence" value="ECO:0007669"/>
    <property type="project" value="InterPro"/>
</dbReference>
<evidence type="ECO:0000256" key="6">
    <source>
        <dbReference type="ARBA" id="ARBA00023157"/>
    </source>
</evidence>
<dbReference type="PANTHER" id="PTHR24410:SF16">
    <property type="entry name" value="GALECTIN-3-BINDING PROTEIN"/>
    <property type="match status" value="1"/>
</dbReference>
<dbReference type="Proteomes" id="UP001046870">
    <property type="component" value="Chromosome 19"/>
</dbReference>
<dbReference type="SUPFAM" id="SSF56487">
    <property type="entry name" value="SRCR-like"/>
    <property type="match status" value="1"/>
</dbReference>
<keyword evidence="2" id="KW-0964">Secreted</keyword>
<dbReference type="Gene3D" id="1.25.40.420">
    <property type="match status" value="1"/>
</dbReference>
<evidence type="ECO:0000313" key="12">
    <source>
        <dbReference type="EMBL" id="KAG7460201.1"/>
    </source>
</evidence>
<keyword evidence="3" id="KW-0272">Extracellular matrix</keyword>
<evidence type="ECO:0000256" key="9">
    <source>
        <dbReference type="SAM" id="SignalP"/>
    </source>
</evidence>
<name>A0A9D3PJR2_MEGAT</name>
<evidence type="ECO:0008006" key="14">
    <source>
        <dbReference type="Google" id="ProtNLM"/>
    </source>
</evidence>
<feature type="chain" id="PRO_5039329452" description="Galectin-3-binding protein" evidence="9">
    <location>
        <begin position="23"/>
        <end position="561"/>
    </location>
</feature>
<dbReference type="Gene3D" id="3.30.710.10">
    <property type="entry name" value="Potassium Channel Kv1.1, Chain A"/>
    <property type="match status" value="1"/>
</dbReference>
<feature type="disulfide bond" evidence="8">
    <location>
        <begin position="53"/>
        <end position="117"/>
    </location>
</feature>
<organism evidence="12 13">
    <name type="scientific">Megalops atlanticus</name>
    <name type="common">Tarpon</name>
    <name type="synonym">Clupea gigantea</name>
    <dbReference type="NCBI Taxonomy" id="7932"/>
    <lineage>
        <taxon>Eukaryota</taxon>
        <taxon>Metazoa</taxon>
        <taxon>Chordata</taxon>
        <taxon>Craniata</taxon>
        <taxon>Vertebrata</taxon>
        <taxon>Euteleostomi</taxon>
        <taxon>Actinopterygii</taxon>
        <taxon>Neopterygii</taxon>
        <taxon>Teleostei</taxon>
        <taxon>Elopiformes</taxon>
        <taxon>Megalopidae</taxon>
        <taxon>Megalops</taxon>
    </lineage>
</organism>
<feature type="domain" description="SRCR" evidence="11">
    <location>
        <begin position="28"/>
        <end position="128"/>
    </location>
</feature>
<accession>A0A9D3PJR2</accession>
<dbReference type="Pfam" id="PF00651">
    <property type="entry name" value="BTB"/>
    <property type="match status" value="1"/>
</dbReference>
<proteinExistence type="predicted"/>
<dbReference type="SMART" id="SM00875">
    <property type="entry name" value="BACK"/>
    <property type="match status" value="1"/>
</dbReference>
<evidence type="ECO:0000256" key="8">
    <source>
        <dbReference type="PROSITE-ProRule" id="PRU00196"/>
    </source>
</evidence>